<keyword evidence="3 5" id="KW-0863">Zinc-finger</keyword>
<feature type="zinc finger region" description="C3H1-type" evidence="5">
    <location>
        <begin position="369"/>
        <end position="396"/>
    </location>
</feature>
<dbReference type="PROSITE" id="PS50103">
    <property type="entry name" value="ZF_C3H1"/>
    <property type="match status" value="4"/>
</dbReference>
<evidence type="ECO:0000256" key="1">
    <source>
        <dbReference type="ARBA" id="ARBA00022723"/>
    </source>
</evidence>
<dbReference type="Gene3D" id="4.10.1000.10">
    <property type="entry name" value="Zinc finger, CCCH-type"/>
    <property type="match status" value="3"/>
</dbReference>
<proteinExistence type="predicted"/>
<feature type="zinc finger region" description="C3H1-type" evidence="5">
    <location>
        <begin position="119"/>
        <end position="147"/>
    </location>
</feature>
<evidence type="ECO:0000259" key="7">
    <source>
        <dbReference type="PROSITE" id="PS50030"/>
    </source>
</evidence>
<dbReference type="SUPFAM" id="SSF46934">
    <property type="entry name" value="UBA-like"/>
    <property type="match status" value="1"/>
</dbReference>
<dbReference type="EMBL" id="CAXHTA020000006">
    <property type="protein sequence ID" value="CAL5222075.1"/>
    <property type="molecule type" value="Genomic_DNA"/>
</dbReference>
<organism evidence="9 10">
    <name type="scientific">Coccomyxa viridis</name>
    <dbReference type="NCBI Taxonomy" id="1274662"/>
    <lineage>
        <taxon>Eukaryota</taxon>
        <taxon>Viridiplantae</taxon>
        <taxon>Chlorophyta</taxon>
        <taxon>core chlorophytes</taxon>
        <taxon>Trebouxiophyceae</taxon>
        <taxon>Trebouxiophyceae incertae sedis</taxon>
        <taxon>Coccomyxaceae</taxon>
        <taxon>Coccomyxa</taxon>
    </lineage>
</organism>
<feature type="domain" description="UBA" evidence="7">
    <location>
        <begin position="430"/>
        <end position="478"/>
    </location>
</feature>
<dbReference type="Gene3D" id="1.10.8.10">
    <property type="entry name" value="DNA helicase RuvA subunit, C-terminal domain"/>
    <property type="match status" value="1"/>
</dbReference>
<keyword evidence="2" id="KW-0677">Repeat</keyword>
<dbReference type="InterPro" id="IPR045877">
    <property type="entry name" value="ZFP36-like"/>
</dbReference>
<dbReference type="SMART" id="SM00356">
    <property type="entry name" value="ZnF_C3H1"/>
    <property type="match status" value="4"/>
</dbReference>
<sequence>MCAVSTPEVICLEQENIQNRPHDVMKRRVCPVGRDKASTSKEIKPCSGSDDAQNKRLLKKHINHQNAASYSNTFALLHENGIKAGSRRGRKLKVLLADDAKWSQEQIDFAIKESRLTPGFRTRLCSSIHGEEPCRLGSQCQNAHSPAELRVKAAIEMGYLPDDYKTAFWELCTNAHGRKQLRLEAAVQLAKVAADFKTALCDMWCLEGRCSFGSQCPAAHGVSDMRVQAALNAGTIKDVFKTQRCFKANCKRLHCTYYHDESDQLPLIGYKAQYCIAHKETGQCPYGTKCHFAHDSSELVNVDISANFVTRSVENDDTESMLSTDTAQSKDITRDARAGGAVVPLAVSSGRMPVAAPKAAVKQRRRKGGPELRLCRKFQETGNCTDPNCRLVHGEDDLNRRQGEAMGGNRQSMPTFNSANVPAPRVFSPQMLEAIQTYKLSACVDGLKSMGFSFENASKAARMAAGDADHAIELLMSGQVDHAGIPEMTVQTEVDELCCIANALNISTADIEAAVLSHYGNHHAAMKVLQARDICSANPTEGQSGGSYNFGVPPIPEADSDADEFTVMERRMWADVKKPTWEEGSHESSSSVSTRMYLPEYTQKAAEEAPEPQSAAEETAWQEYRPEDFGIDVAAEQPGQEDEDALLRAAIQASKADALAQKARFTSANGGGSHRVLADVMSNGPAANGASHRTWFPPAEKFVSKAGPSGPTGEGAGQPEANSGVQKEGSEDTYTDVMSFLLGS</sequence>
<feature type="zinc finger region" description="C3H1-type" evidence="5">
    <location>
        <begin position="269"/>
        <end position="297"/>
    </location>
</feature>
<evidence type="ECO:0000256" key="6">
    <source>
        <dbReference type="SAM" id="MobiDB-lite"/>
    </source>
</evidence>
<dbReference type="PANTHER" id="PTHR12547">
    <property type="entry name" value="CCCH ZINC FINGER/TIS11-RELATED"/>
    <property type="match status" value="1"/>
</dbReference>
<dbReference type="Pfam" id="PF00642">
    <property type="entry name" value="zf-CCCH"/>
    <property type="match status" value="1"/>
</dbReference>
<dbReference type="InterPro" id="IPR009060">
    <property type="entry name" value="UBA-like_sf"/>
</dbReference>
<feature type="domain" description="C3H1-type" evidence="8">
    <location>
        <begin position="195"/>
        <end position="223"/>
    </location>
</feature>
<feature type="domain" description="C3H1-type" evidence="8">
    <location>
        <begin position="369"/>
        <end position="396"/>
    </location>
</feature>
<evidence type="ECO:0000259" key="8">
    <source>
        <dbReference type="PROSITE" id="PS50103"/>
    </source>
</evidence>
<keyword evidence="1 5" id="KW-0479">Metal-binding</keyword>
<evidence type="ECO:0000313" key="10">
    <source>
        <dbReference type="Proteomes" id="UP001497392"/>
    </source>
</evidence>
<dbReference type="InterPro" id="IPR015940">
    <property type="entry name" value="UBA"/>
</dbReference>
<feature type="zinc finger region" description="C3H1-type" evidence="5">
    <location>
        <begin position="195"/>
        <end position="223"/>
    </location>
</feature>
<protein>
    <submittedName>
        <fullName evidence="9">G4381 protein</fullName>
    </submittedName>
</protein>
<keyword evidence="10" id="KW-1185">Reference proteome</keyword>
<comment type="caution">
    <text evidence="9">The sequence shown here is derived from an EMBL/GenBank/DDBJ whole genome shotgun (WGS) entry which is preliminary data.</text>
</comment>
<dbReference type="InterPro" id="IPR036855">
    <property type="entry name" value="Znf_CCCH_sf"/>
</dbReference>
<dbReference type="PROSITE" id="PS50030">
    <property type="entry name" value="UBA"/>
    <property type="match status" value="1"/>
</dbReference>
<evidence type="ECO:0000256" key="3">
    <source>
        <dbReference type="ARBA" id="ARBA00022771"/>
    </source>
</evidence>
<evidence type="ECO:0000256" key="2">
    <source>
        <dbReference type="ARBA" id="ARBA00022737"/>
    </source>
</evidence>
<dbReference type="Proteomes" id="UP001497392">
    <property type="component" value="Unassembled WGS sequence"/>
</dbReference>
<feature type="region of interest" description="Disordered" evidence="6">
    <location>
        <begin position="702"/>
        <end position="733"/>
    </location>
</feature>
<feature type="domain" description="C3H1-type" evidence="8">
    <location>
        <begin position="119"/>
        <end position="147"/>
    </location>
</feature>
<accession>A0ABP1FU49</accession>
<dbReference type="PANTHER" id="PTHR12547:SF18">
    <property type="entry name" value="PROTEIN TIS11"/>
    <property type="match status" value="1"/>
</dbReference>
<evidence type="ECO:0000313" key="9">
    <source>
        <dbReference type="EMBL" id="CAL5222075.1"/>
    </source>
</evidence>
<keyword evidence="4 5" id="KW-0862">Zinc</keyword>
<evidence type="ECO:0000256" key="4">
    <source>
        <dbReference type="ARBA" id="ARBA00022833"/>
    </source>
</evidence>
<dbReference type="SUPFAM" id="SSF90229">
    <property type="entry name" value="CCCH zinc finger"/>
    <property type="match status" value="2"/>
</dbReference>
<reference evidence="9 10" key="1">
    <citation type="submission" date="2024-06" db="EMBL/GenBank/DDBJ databases">
        <authorList>
            <person name="Kraege A."/>
            <person name="Thomma B."/>
        </authorList>
    </citation>
    <scope>NUCLEOTIDE SEQUENCE [LARGE SCALE GENOMIC DNA]</scope>
</reference>
<feature type="domain" description="C3H1-type" evidence="8">
    <location>
        <begin position="269"/>
        <end position="297"/>
    </location>
</feature>
<name>A0ABP1FU49_9CHLO</name>
<dbReference type="InterPro" id="IPR000571">
    <property type="entry name" value="Znf_CCCH"/>
</dbReference>
<evidence type="ECO:0000256" key="5">
    <source>
        <dbReference type="PROSITE-ProRule" id="PRU00723"/>
    </source>
</evidence>
<gene>
    <name evidence="9" type="primary">g4381</name>
    <name evidence="9" type="ORF">VP750_LOCUS3734</name>
</gene>